<proteinExistence type="predicted"/>
<dbReference type="Pfam" id="PF03929">
    <property type="entry name" value="PepSY_TM"/>
    <property type="match status" value="1"/>
</dbReference>
<dbReference type="InterPro" id="IPR005625">
    <property type="entry name" value="PepSY-ass_TM"/>
</dbReference>
<dbReference type="PANTHER" id="PTHR34219:SF1">
    <property type="entry name" value="PEPSY DOMAIN-CONTAINING PROTEIN"/>
    <property type="match status" value="1"/>
</dbReference>
<feature type="transmembrane region" description="Helical" evidence="1">
    <location>
        <begin position="396"/>
        <end position="425"/>
    </location>
</feature>
<dbReference type="EMBL" id="BAAAZE010000002">
    <property type="protein sequence ID" value="GAA4013023.1"/>
    <property type="molecule type" value="Genomic_DNA"/>
</dbReference>
<feature type="transmembrane region" description="Helical" evidence="1">
    <location>
        <begin position="349"/>
        <end position="369"/>
    </location>
</feature>
<evidence type="ECO:0000313" key="2">
    <source>
        <dbReference type="EMBL" id="GAA4013023.1"/>
    </source>
</evidence>
<sequence length="434" mass="47491">MKTTHVVSLHALRKSLYWRIHFWAALIASPFALVATLTGLLYIFTPQIEVVLYRHLDRAAVGGTARPLDAIVAAATRAAPAGWTVQSVLPAASDAATTQVNFVSPMAGHAGHEGHGQSSVVVYVDPATAQVAGSLASHDRFGSWAKRLHSRLLQNDSWRWMIELAASWLMVMLVTGVALWWPRGSSTALPQRGASGRRAWKQWHAFTGVALALVSLVILTTGLTWCRYAGDQIRTLRDRTGQASPRMPKNLQSQPITGMPLDWQAALDATRRQVPDRAWQLTPPRGATGVWRAASVDRARPDQHVALALDAGTGQRLYYADWDQQTLFGKATAIGIPLHRGEFGWWNQALLLVFGLGILFSLVSGWVMFFRRRRPGSIGLPRLLPGAWRSASVTGWITAAVLCLLMPLMALSAACLVLLECAILLRSTARRVPS</sequence>
<evidence type="ECO:0000313" key="3">
    <source>
        <dbReference type="Proteomes" id="UP001501353"/>
    </source>
</evidence>
<gene>
    <name evidence="2" type="ORF">GCM10022212_03730</name>
</gene>
<feature type="transmembrane region" description="Helical" evidence="1">
    <location>
        <begin position="20"/>
        <end position="44"/>
    </location>
</feature>
<keyword evidence="1" id="KW-1133">Transmembrane helix</keyword>
<feature type="transmembrane region" description="Helical" evidence="1">
    <location>
        <begin position="202"/>
        <end position="226"/>
    </location>
</feature>
<organism evidence="2 3">
    <name type="scientific">Actimicrobium antarcticum</name>
    <dbReference type="NCBI Taxonomy" id="1051899"/>
    <lineage>
        <taxon>Bacteria</taxon>
        <taxon>Pseudomonadati</taxon>
        <taxon>Pseudomonadota</taxon>
        <taxon>Betaproteobacteria</taxon>
        <taxon>Burkholderiales</taxon>
        <taxon>Oxalobacteraceae</taxon>
        <taxon>Actimicrobium</taxon>
    </lineage>
</organism>
<keyword evidence="1" id="KW-0812">Transmembrane</keyword>
<dbReference type="Proteomes" id="UP001501353">
    <property type="component" value="Unassembled WGS sequence"/>
</dbReference>
<dbReference type="RefSeq" id="WP_344761519.1">
    <property type="nucleotide sequence ID" value="NZ_BAAAZE010000002.1"/>
</dbReference>
<protein>
    <submittedName>
        <fullName evidence="2">PepSY domain-containing protein</fullName>
    </submittedName>
</protein>
<name>A0ABP7SKS6_9BURK</name>
<keyword evidence="1" id="KW-0472">Membrane</keyword>
<comment type="caution">
    <text evidence="2">The sequence shown here is derived from an EMBL/GenBank/DDBJ whole genome shotgun (WGS) entry which is preliminary data.</text>
</comment>
<dbReference type="PANTHER" id="PTHR34219">
    <property type="entry name" value="IRON-REGULATED INNER MEMBRANE PROTEIN-RELATED"/>
    <property type="match status" value="1"/>
</dbReference>
<accession>A0ABP7SKS6</accession>
<evidence type="ECO:0000256" key="1">
    <source>
        <dbReference type="SAM" id="Phobius"/>
    </source>
</evidence>
<feature type="transmembrane region" description="Helical" evidence="1">
    <location>
        <begin position="160"/>
        <end position="182"/>
    </location>
</feature>
<reference evidence="3" key="1">
    <citation type="journal article" date="2019" name="Int. J. Syst. Evol. Microbiol.">
        <title>The Global Catalogue of Microorganisms (GCM) 10K type strain sequencing project: providing services to taxonomists for standard genome sequencing and annotation.</title>
        <authorList>
            <consortium name="The Broad Institute Genomics Platform"/>
            <consortium name="The Broad Institute Genome Sequencing Center for Infectious Disease"/>
            <person name="Wu L."/>
            <person name="Ma J."/>
        </authorList>
    </citation>
    <scope>NUCLEOTIDE SEQUENCE [LARGE SCALE GENOMIC DNA]</scope>
    <source>
        <strain evidence="3">JCM 16673</strain>
    </source>
</reference>
<keyword evidence="3" id="KW-1185">Reference proteome</keyword>